<reference evidence="6 7" key="1">
    <citation type="submission" date="2019-05" db="EMBL/GenBank/DDBJ databases">
        <title>Draft genome sequence of Nonomuraea turkmeniaca DSM 43926.</title>
        <authorList>
            <person name="Saricaoglu S."/>
            <person name="Isik K."/>
        </authorList>
    </citation>
    <scope>NUCLEOTIDE SEQUENCE [LARGE SCALE GENOMIC DNA]</scope>
    <source>
        <strain evidence="6 7">DSM 43926</strain>
    </source>
</reference>
<dbReference type="Proteomes" id="UP000309128">
    <property type="component" value="Unassembled WGS sequence"/>
</dbReference>
<evidence type="ECO:0000256" key="4">
    <source>
        <dbReference type="RuleBase" id="RU003345"/>
    </source>
</evidence>
<dbReference type="AlphaFoldDB" id="A0A5S4EXT8"/>
<comment type="similarity">
    <text evidence="1 4">Belongs to the aldehyde dehydrogenase family.</text>
</comment>
<dbReference type="InterPro" id="IPR029510">
    <property type="entry name" value="Ald_DH_CS_GLU"/>
</dbReference>
<dbReference type="OrthoDB" id="6882680at2"/>
<protein>
    <submittedName>
        <fullName evidence="6">Aldehyde dehydrogenase family protein</fullName>
    </submittedName>
</protein>
<dbReference type="SUPFAM" id="SSF53720">
    <property type="entry name" value="ALDH-like"/>
    <property type="match status" value="1"/>
</dbReference>
<dbReference type="InterPro" id="IPR016163">
    <property type="entry name" value="Ald_DH_C"/>
</dbReference>
<dbReference type="RefSeq" id="WP_138673338.1">
    <property type="nucleotide sequence ID" value="NZ_VCKY01000301.1"/>
</dbReference>
<sequence>MTEFTMTINATSTAGAGTFDVIDPATGEVFAQAPDCGTEQLDAAMDAAAHAYRRWKLDDKARRRALRDAADVLDSGTERLARLLTAEQGMPLSNARTEIGWATMWLRYYADLEIPREIVQDDQTGFAEVIRRPVGVVAAIVPWNLPIILAIWKIAPALLAGNTVVLKPSPFTPLATLAMGEMLRDIFPPGVLNVVSGQDPLGAWMTAHPTPRKISFTGSIATGAKVAAAAATDLKRVTLELGGNDPAIVLEDADPGRVADDIFTGAFMNNGQLCMAIKRVYVHERRHAELVEALAARAHAARVGSGFDEGVQLGPISNRPQFDRVSELVADAIDHGAVAAAGGQPLDRPGYFFAPTILTGAADGTRIVDEEQFGPALPVIAYRDLDEAVDRANDTPYGLTASVWTDDATRAADVASRLECGQVTVNAHGNGLRPDLPFGGHKHSGIGVTNGPWGLHRFTELQVLTGPARVAGTSQNARQAD</sequence>
<comment type="caution">
    <text evidence="6">The sequence shown here is derived from an EMBL/GenBank/DDBJ whole genome shotgun (WGS) entry which is preliminary data.</text>
</comment>
<evidence type="ECO:0000313" key="7">
    <source>
        <dbReference type="Proteomes" id="UP000309128"/>
    </source>
</evidence>
<evidence type="ECO:0000256" key="3">
    <source>
        <dbReference type="PROSITE-ProRule" id="PRU10007"/>
    </source>
</evidence>
<dbReference type="InterPro" id="IPR016162">
    <property type="entry name" value="Ald_DH_N"/>
</dbReference>
<evidence type="ECO:0000256" key="1">
    <source>
        <dbReference type="ARBA" id="ARBA00009986"/>
    </source>
</evidence>
<evidence type="ECO:0000256" key="2">
    <source>
        <dbReference type="ARBA" id="ARBA00023002"/>
    </source>
</evidence>
<dbReference type="PROSITE" id="PS00687">
    <property type="entry name" value="ALDEHYDE_DEHYDR_GLU"/>
    <property type="match status" value="1"/>
</dbReference>
<dbReference type="FunFam" id="3.40.309.10:FF:000009">
    <property type="entry name" value="Aldehyde dehydrogenase A"/>
    <property type="match status" value="1"/>
</dbReference>
<dbReference type="InterPro" id="IPR015590">
    <property type="entry name" value="Aldehyde_DH_dom"/>
</dbReference>
<name>A0A5S4EXT8_9ACTN</name>
<evidence type="ECO:0000313" key="6">
    <source>
        <dbReference type="EMBL" id="TMR08333.1"/>
    </source>
</evidence>
<feature type="active site" evidence="3">
    <location>
        <position position="240"/>
    </location>
</feature>
<dbReference type="Pfam" id="PF00171">
    <property type="entry name" value="Aldedh"/>
    <property type="match status" value="1"/>
</dbReference>
<organism evidence="6 7">
    <name type="scientific">Nonomuraea turkmeniaca</name>
    <dbReference type="NCBI Taxonomy" id="103838"/>
    <lineage>
        <taxon>Bacteria</taxon>
        <taxon>Bacillati</taxon>
        <taxon>Actinomycetota</taxon>
        <taxon>Actinomycetes</taxon>
        <taxon>Streptosporangiales</taxon>
        <taxon>Streptosporangiaceae</taxon>
        <taxon>Nonomuraea</taxon>
    </lineage>
</organism>
<dbReference type="GO" id="GO:0016620">
    <property type="term" value="F:oxidoreductase activity, acting on the aldehyde or oxo group of donors, NAD or NADP as acceptor"/>
    <property type="evidence" value="ECO:0007669"/>
    <property type="project" value="InterPro"/>
</dbReference>
<dbReference type="Gene3D" id="3.40.605.10">
    <property type="entry name" value="Aldehyde Dehydrogenase, Chain A, domain 1"/>
    <property type="match status" value="1"/>
</dbReference>
<keyword evidence="7" id="KW-1185">Reference proteome</keyword>
<accession>A0A5S4EXT8</accession>
<dbReference type="PANTHER" id="PTHR11699">
    <property type="entry name" value="ALDEHYDE DEHYDROGENASE-RELATED"/>
    <property type="match status" value="1"/>
</dbReference>
<dbReference type="CDD" id="cd07106">
    <property type="entry name" value="ALDH_AldA-AAD23400"/>
    <property type="match status" value="1"/>
</dbReference>
<proteinExistence type="inferred from homology"/>
<dbReference type="InterPro" id="IPR016161">
    <property type="entry name" value="Ald_DH/histidinol_DH"/>
</dbReference>
<keyword evidence="2 4" id="KW-0560">Oxidoreductase</keyword>
<dbReference type="Gene3D" id="3.40.309.10">
    <property type="entry name" value="Aldehyde Dehydrogenase, Chain A, domain 2"/>
    <property type="match status" value="1"/>
</dbReference>
<dbReference type="EMBL" id="VCKY01000301">
    <property type="protein sequence ID" value="TMR08333.1"/>
    <property type="molecule type" value="Genomic_DNA"/>
</dbReference>
<feature type="domain" description="Aldehyde dehydrogenase" evidence="5">
    <location>
        <begin position="17"/>
        <end position="462"/>
    </location>
</feature>
<gene>
    <name evidence="6" type="ORF">ETD86_48265</name>
</gene>
<dbReference type="InterPro" id="IPR044086">
    <property type="entry name" value="LUC3-like"/>
</dbReference>
<evidence type="ECO:0000259" key="5">
    <source>
        <dbReference type="Pfam" id="PF00171"/>
    </source>
</evidence>
<dbReference type="FunFam" id="3.40.605.10:FF:000007">
    <property type="entry name" value="NAD/NADP-dependent betaine aldehyde dehydrogenase"/>
    <property type="match status" value="1"/>
</dbReference>